<dbReference type="RefSeq" id="WP_379026580.1">
    <property type="nucleotide sequence ID" value="NZ_JBHUGY010000069.1"/>
</dbReference>
<sequence>MTSLAEASGRSLTVLRRQLSTIPAIRTPVWARDHETSSGLVPLVLVGAWDAQNEADQTALSLLAGDIPFEHLEKRVQEFAQLNDAPVWSIGGYRGVISKIDSLFAIAGAFTKADLNRFLDTARMVLGEDDPALDLPEKDRWAASMHGRKREFSGAVREGISETLVLLAVHGKNLFGKRLGFDGDLAAAKLIRDLLDPISTRKLEANDRDLPLYAEAAPDAFLDIIERDLRAAHPETLGLLRPADTGHFGSSTPRTGLLWALEGLAWSPATFSRVVKTLGRLSEVEINDNWANKPINSLGSIFRAWMPQTAADHDARLKAIRLLLEKHPAVGWQIALQQFGDYGSRVGDYSHKPKWRSDGYGFGEPFKTWGPINAFVLEMVELALSRPSYTVEMLCDLIGRLHALGPDFQDRVWDIIDEWRKSGANDDEIAKVREKLRVTVLSRRGRKKADEKGHASLSKTAKAIYDAMRPTDVVNQHEWLFRQDWIDESADEFAEEEIDFEAREKRVEKLRIEALTAVAQERGLDGVFDLATKGSSQRRIGAYLANGILKEDQLQDLVLRSLRPPSGETGRDSIAAGAMWAMDTDRREALYTTLRPILTEEEALRLLLLSPYRMTTWELVDQLSTEARATYWRDVVPQYAFDAPDENNESVRRLLQAKRPRAAFAAVHFKLDEIRPPLLIQILSGMVQEGNDRPGEYQLRDYDIQRAFQLLDRNPDISIEEKAGLEFAYIDVLARTFRGGDGHQIPNLERYVEDHPDLFVQAVAWAYKRKDRGEDPLEYRTGEGREHLATRGYRLLEALERIPGQGNATEKEQREKLSEWVSTVRKACAELDRTDIADVCLGKLFSGAPTGKDEVWPNEVVRDVMEDLQSESLSNGAHTGLYNARGVHWRGEGGGQERELADKYRRWADALQFTHPFVSSSLLMSMVKTYEREADQQDTEAGIRRRLRH</sequence>
<keyword evidence="2" id="KW-1185">Reference proteome</keyword>
<evidence type="ECO:0000313" key="1">
    <source>
        <dbReference type="EMBL" id="MFD2058076.1"/>
    </source>
</evidence>
<accession>A0ABW4WND3</accession>
<protein>
    <submittedName>
        <fullName evidence="1">Addiction module antitoxin</fullName>
    </submittedName>
</protein>
<reference evidence="2" key="1">
    <citation type="journal article" date="2019" name="Int. J. Syst. Evol. Microbiol.">
        <title>The Global Catalogue of Microorganisms (GCM) 10K type strain sequencing project: providing services to taxonomists for standard genome sequencing and annotation.</title>
        <authorList>
            <consortium name="The Broad Institute Genomics Platform"/>
            <consortium name="The Broad Institute Genome Sequencing Center for Infectious Disease"/>
            <person name="Wu L."/>
            <person name="Ma J."/>
        </authorList>
    </citation>
    <scope>NUCLEOTIDE SEQUENCE [LARGE SCALE GENOMIC DNA]</scope>
    <source>
        <strain evidence="2">CGMCC 1.16226</strain>
    </source>
</reference>
<proteinExistence type="predicted"/>
<organism evidence="1 2">
    <name type="scientific">Mesorhizobium calcicola</name>
    <dbReference type="NCBI Taxonomy" id="1300310"/>
    <lineage>
        <taxon>Bacteria</taxon>
        <taxon>Pseudomonadati</taxon>
        <taxon>Pseudomonadota</taxon>
        <taxon>Alphaproteobacteria</taxon>
        <taxon>Hyphomicrobiales</taxon>
        <taxon>Phyllobacteriaceae</taxon>
        <taxon>Mesorhizobium</taxon>
    </lineage>
</organism>
<name>A0ABW4WND3_9HYPH</name>
<comment type="caution">
    <text evidence="1">The sequence shown here is derived from an EMBL/GenBank/DDBJ whole genome shotgun (WGS) entry which is preliminary data.</text>
</comment>
<evidence type="ECO:0000313" key="2">
    <source>
        <dbReference type="Proteomes" id="UP001597349"/>
    </source>
</evidence>
<dbReference type="EMBL" id="JBHUGY010000069">
    <property type="protein sequence ID" value="MFD2058076.1"/>
    <property type="molecule type" value="Genomic_DNA"/>
</dbReference>
<dbReference type="Proteomes" id="UP001597349">
    <property type="component" value="Unassembled WGS sequence"/>
</dbReference>
<gene>
    <name evidence="1" type="ORF">ACFSQT_34855</name>
</gene>